<reference evidence="2 3" key="1">
    <citation type="submission" date="2014-04" db="EMBL/GenBank/DDBJ databases">
        <title>Characterization and application of a salt tolerant electro-active bacterium.</title>
        <authorList>
            <person name="Yang L."/>
            <person name="Wei S."/>
            <person name="Tay Q.X.M."/>
        </authorList>
    </citation>
    <scope>NUCLEOTIDE SEQUENCE [LARGE SCALE GENOMIC DNA]</scope>
    <source>
        <strain evidence="2 3">LY1</strain>
    </source>
</reference>
<evidence type="ECO:0000313" key="3">
    <source>
        <dbReference type="Proteomes" id="UP000027821"/>
    </source>
</evidence>
<dbReference type="OrthoDB" id="327939at2"/>
<evidence type="ECO:0000313" key="2">
    <source>
        <dbReference type="EMBL" id="KEO73975.1"/>
    </source>
</evidence>
<keyword evidence="1" id="KW-0812">Transmembrane</keyword>
<dbReference type="STRING" id="1048983.EL17_07425"/>
<keyword evidence="3" id="KW-1185">Reference proteome</keyword>
<protein>
    <recommendedName>
        <fullName evidence="4">DoxX family protein</fullName>
    </recommendedName>
</protein>
<dbReference type="Proteomes" id="UP000027821">
    <property type="component" value="Unassembled WGS sequence"/>
</dbReference>
<keyword evidence="1" id="KW-0472">Membrane</keyword>
<feature type="transmembrane region" description="Helical" evidence="1">
    <location>
        <begin position="64"/>
        <end position="84"/>
    </location>
</feature>
<feature type="transmembrane region" description="Helical" evidence="1">
    <location>
        <begin position="6"/>
        <end position="28"/>
    </location>
</feature>
<dbReference type="PANTHER" id="PTHR36974:SF1">
    <property type="entry name" value="DOXX FAMILY MEMBRANE PROTEIN"/>
    <property type="match status" value="1"/>
</dbReference>
<keyword evidence="1" id="KW-1133">Transmembrane helix</keyword>
<comment type="caution">
    <text evidence="2">The sequence shown here is derived from an EMBL/GenBank/DDBJ whole genome shotgun (WGS) entry which is preliminary data.</text>
</comment>
<name>A0A074L0G1_9BACT</name>
<evidence type="ECO:0000256" key="1">
    <source>
        <dbReference type="SAM" id="Phobius"/>
    </source>
</evidence>
<gene>
    <name evidence="2" type="ORF">EL17_07425</name>
</gene>
<proteinExistence type="predicted"/>
<dbReference type="PANTHER" id="PTHR36974">
    <property type="entry name" value="MEMBRANE PROTEIN-RELATED"/>
    <property type="match status" value="1"/>
</dbReference>
<feature type="transmembrane region" description="Helical" evidence="1">
    <location>
        <begin position="96"/>
        <end position="113"/>
    </location>
</feature>
<evidence type="ECO:0008006" key="4">
    <source>
        <dbReference type="Google" id="ProtNLM"/>
    </source>
</evidence>
<dbReference type="eggNOG" id="COG4270">
    <property type="taxonomic scope" value="Bacteria"/>
</dbReference>
<sequence length="114" mass="12883">MGQVSLYLMSAVYILAGIMHFIKPKIYIRIIPPYFPNPTLLNKIAGVAEIVLGLGLLFDSTRSYAAFGIILLLIAVFPANLYMYQKKTKGIPTWMLALRLPIQFVLIGWAYLYI</sequence>
<dbReference type="AlphaFoldDB" id="A0A074L0G1"/>
<organism evidence="2 3">
    <name type="scientific">Anditalea andensis</name>
    <dbReference type="NCBI Taxonomy" id="1048983"/>
    <lineage>
        <taxon>Bacteria</taxon>
        <taxon>Pseudomonadati</taxon>
        <taxon>Bacteroidota</taxon>
        <taxon>Cytophagia</taxon>
        <taxon>Cytophagales</taxon>
        <taxon>Cytophagaceae</taxon>
        <taxon>Anditalea</taxon>
    </lineage>
</organism>
<accession>A0A074L0G1</accession>
<dbReference type="EMBL" id="JMIH01000016">
    <property type="protein sequence ID" value="KEO73975.1"/>
    <property type="molecule type" value="Genomic_DNA"/>
</dbReference>